<dbReference type="InterPro" id="IPR018631">
    <property type="entry name" value="AAA-ATPase-like_dom"/>
</dbReference>
<protein>
    <submittedName>
        <fullName evidence="2">AAA family ATPase</fullName>
    </submittedName>
</protein>
<organism evidence="2 3">
    <name type="scientific">Victivallis vadensis</name>
    <dbReference type="NCBI Taxonomy" id="172901"/>
    <lineage>
        <taxon>Bacteria</taxon>
        <taxon>Pseudomonadati</taxon>
        <taxon>Lentisphaerota</taxon>
        <taxon>Lentisphaeria</taxon>
        <taxon>Victivallales</taxon>
        <taxon>Victivallaceae</taxon>
        <taxon>Victivallis</taxon>
    </lineage>
</organism>
<dbReference type="Pfam" id="PF09820">
    <property type="entry name" value="AAA-ATPase_like"/>
    <property type="match status" value="1"/>
</dbReference>
<evidence type="ECO:0000259" key="1">
    <source>
        <dbReference type="Pfam" id="PF09820"/>
    </source>
</evidence>
<proteinExistence type="predicted"/>
<dbReference type="EMBL" id="JABAEW010000074">
    <property type="protein sequence ID" value="NMD89058.1"/>
    <property type="molecule type" value="Genomic_DNA"/>
</dbReference>
<sequence length="77" mass="8884">MSTLKAAFQGKKDLFKRLAIYDKPYDWKPYPVIHLDMGNCQTKTPEKLKLYFARIPESQCAEHQVKVNSTGCTFCLV</sequence>
<gene>
    <name evidence="2" type="ORF">HF882_20950</name>
</gene>
<evidence type="ECO:0000313" key="2">
    <source>
        <dbReference type="EMBL" id="NMD89058.1"/>
    </source>
</evidence>
<dbReference type="AlphaFoldDB" id="A0A848B0K0"/>
<name>A0A848B0K0_9BACT</name>
<reference evidence="2 3" key="1">
    <citation type="submission" date="2020-04" db="EMBL/GenBank/DDBJ databases">
        <authorList>
            <person name="Hitch T.C.A."/>
            <person name="Wylensek D."/>
            <person name="Clavel T."/>
        </authorList>
    </citation>
    <scope>NUCLEOTIDE SEQUENCE [LARGE SCALE GENOMIC DNA]</scope>
    <source>
        <strain evidence="2 3">COR2-253-APC-1A</strain>
    </source>
</reference>
<comment type="caution">
    <text evidence="2">The sequence shown here is derived from an EMBL/GenBank/DDBJ whole genome shotgun (WGS) entry which is preliminary data.</text>
</comment>
<evidence type="ECO:0000313" key="3">
    <source>
        <dbReference type="Proteomes" id="UP000576225"/>
    </source>
</evidence>
<accession>A0A848B0K0</accession>
<dbReference type="Proteomes" id="UP000576225">
    <property type="component" value="Unassembled WGS sequence"/>
</dbReference>
<feature type="domain" description="AAA-ATPase-like" evidence="1">
    <location>
        <begin position="1"/>
        <end position="68"/>
    </location>
</feature>